<dbReference type="Gene3D" id="2.40.10.10">
    <property type="entry name" value="Trypsin-like serine proteases"/>
    <property type="match status" value="1"/>
</dbReference>
<organism evidence="2 3">
    <name type="scientific">Streptomyces viridosporus (strain ATCC 14672 / DSM 40746 / JCM 4963 / KCTC 9882 / NRRL B-12104 / FH 1290)</name>
    <name type="common">Streptomyces ghanaensis</name>
    <dbReference type="NCBI Taxonomy" id="566461"/>
    <lineage>
        <taxon>Bacteria</taxon>
        <taxon>Bacillati</taxon>
        <taxon>Actinomycetota</taxon>
        <taxon>Actinomycetes</taxon>
        <taxon>Kitasatosporales</taxon>
        <taxon>Streptomycetaceae</taxon>
        <taxon>Streptomyces</taxon>
    </lineage>
</organism>
<feature type="non-terminal residue" evidence="2">
    <location>
        <position position="1"/>
    </location>
</feature>
<dbReference type="EMBL" id="DS999641">
    <property type="protein sequence ID" value="EFE66708.2"/>
    <property type="molecule type" value="Genomic_DNA"/>
</dbReference>
<accession>D5ZT07</accession>
<name>D5ZT07_STRV1</name>
<reference evidence="3" key="1">
    <citation type="submission" date="2008-12" db="EMBL/GenBank/DDBJ databases">
        <title>Annotation of Streptomyces ghanaensis ATCC 14672.</title>
        <authorList>
            <consortium name="The Broad Institute Genome Sequencing Platform"/>
            <consortium name="Broad Institute Microbial Sequencing Center"/>
            <person name="Fischbach M."/>
            <person name="Ward D."/>
            <person name="Young S."/>
            <person name="Kodira C.D."/>
            <person name="Zeng Q."/>
            <person name="Koehrsen M."/>
            <person name="Godfrey P."/>
            <person name="Alvarado L."/>
            <person name="Berlin A.M."/>
            <person name="Borenstein D."/>
            <person name="Chen Z."/>
            <person name="Engels R."/>
            <person name="Freedman E."/>
            <person name="Gellesch M."/>
            <person name="Goldberg J."/>
            <person name="Griggs A."/>
            <person name="Gujja S."/>
            <person name="Heiman D.I."/>
            <person name="Hepburn T.A."/>
            <person name="Howarth C."/>
            <person name="Jen D."/>
            <person name="Larson L."/>
            <person name="Lewis B."/>
            <person name="Mehta T."/>
            <person name="Park D."/>
            <person name="Pearson M."/>
            <person name="Roberts A."/>
            <person name="Saif S."/>
            <person name="Shea T.D."/>
            <person name="Shenoy N."/>
            <person name="Sisk P."/>
            <person name="Stolte C."/>
            <person name="Sykes S.N."/>
            <person name="Walk T."/>
            <person name="White J."/>
            <person name="Yandava C."/>
            <person name="Straight P."/>
            <person name="Clardy J."/>
            <person name="Hung D."/>
            <person name="Kolter R."/>
            <person name="Mekalanos J."/>
            <person name="Walker S."/>
            <person name="Walsh C.T."/>
            <person name="Wieland B.L.C."/>
            <person name="Ilzarbe M."/>
            <person name="Galagan J."/>
            <person name="Nusbaum C."/>
            <person name="Birren B."/>
        </authorList>
    </citation>
    <scope>NUCLEOTIDE SEQUENCE [LARGE SCALE GENOMIC DNA]</scope>
    <source>
        <strain evidence="3">ATCC 14672 / DSM 40746 / JCM 4963 / KCTC 9882 / NRRL B-12104 / FH 1290</strain>
    </source>
</reference>
<protein>
    <submittedName>
        <fullName evidence="2">Secreted protein</fullName>
    </submittedName>
</protein>
<evidence type="ECO:0000313" key="2">
    <source>
        <dbReference type="EMBL" id="EFE66708.2"/>
    </source>
</evidence>
<dbReference type="eggNOG" id="COG3591">
    <property type="taxonomic scope" value="Bacteria"/>
</dbReference>
<feature type="compositionally biased region" description="Pro residues" evidence="1">
    <location>
        <begin position="199"/>
        <end position="209"/>
    </location>
</feature>
<dbReference type="AlphaFoldDB" id="D5ZT07"/>
<evidence type="ECO:0000313" key="3">
    <source>
        <dbReference type="Proteomes" id="UP000003824"/>
    </source>
</evidence>
<evidence type="ECO:0000256" key="1">
    <source>
        <dbReference type="SAM" id="MobiDB-lite"/>
    </source>
</evidence>
<feature type="region of interest" description="Disordered" evidence="1">
    <location>
        <begin position="160"/>
        <end position="209"/>
    </location>
</feature>
<dbReference type="Proteomes" id="UP000003824">
    <property type="component" value="Unassembled WGS sequence"/>
</dbReference>
<sequence length="209" mass="22036">SNWWADWASTSGGWIRGGSKNGGDGTAYDYAVPHVKPEQGAESLEETVGIALDVDFSAPSAAEAGTMGAWGSPAAPPYDGPRMFKCLDAPGRFSLGPNLPTMHRIGRTMTGGSSGGGWGRVVDGETVLVSSTSIGPLDNTWLAGPLLGKDAEALYRNIERDPRRPVIRARRRPPPPWSGGGPSHRVKSSRPPPERTARVPPPVPRAPAP</sequence>
<gene>
    <name evidence="2" type="ORF">SSFG_01957</name>
</gene>
<dbReference type="InterPro" id="IPR043504">
    <property type="entry name" value="Peptidase_S1_PA_chymotrypsin"/>
</dbReference>
<proteinExistence type="predicted"/>